<sequence>MEVVPPLCRGEAFTGRRQEGSSDVTSNSFSYCPRSLVPLPPSYSSQERLDLAYGVKIIRKKRKFRDRGFEETEFSFRIWRLRQSVGQDTHVAEVSATTEMGQDGERRKIRYETGGTAGSRSRPPRTAWVSPGSPWKQHLPDHRRGRQVEA</sequence>
<name>A0A5B7HCI9_PORTR</name>
<evidence type="ECO:0000256" key="1">
    <source>
        <dbReference type="SAM" id="MobiDB-lite"/>
    </source>
</evidence>
<evidence type="ECO:0000313" key="3">
    <source>
        <dbReference type="Proteomes" id="UP000324222"/>
    </source>
</evidence>
<protein>
    <submittedName>
        <fullName evidence="2">Uncharacterized protein</fullName>
    </submittedName>
</protein>
<accession>A0A5B7HCI9</accession>
<reference evidence="2 3" key="1">
    <citation type="submission" date="2019-05" db="EMBL/GenBank/DDBJ databases">
        <title>Another draft genome of Portunus trituberculatus and its Hox gene families provides insights of decapod evolution.</title>
        <authorList>
            <person name="Jeong J.-H."/>
            <person name="Song I."/>
            <person name="Kim S."/>
            <person name="Choi T."/>
            <person name="Kim D."/>
            <person name="Ryu S."/>
            <person name="Kim W."/>
        </authorList>
    </citation>
    <scope>NUCLEOTIDE SEQUENCE [LARGE SCALE GENOMIC DNA]</scope>
    <source>
        <tissue evidence="2">Muscle</tissue>
    </source>
</reference>
<feature type="compositionally biased region" description="Basic and acidic residues" evidence="1">
    <location>
        <begin position="138"/>
        <end position="150"/>
    </location>
</feature>
<evidence type="ECO:0000313" key="2">
    <source>
        <dbReference type="EMBL" id="MPC68772.1"/>
    </source>
</evidence>
<dbReference type="AlphaFoldDB" id="A0A5B7HCI9"/>
<proteinExistence type="predicted"/>
<organism evidence="2 3">
    <name type="scientific">Portunus trituberculatus</name>
    <name type="common">Swimming crab</name>
    <name type="synonym">Neptunus trituberculatus</name>
    <dbReference type="NCBI Taxonomy" id="210409"/>
    <lineage>
        <taxon>Eukaryota</taxon>
        <taxon>Metazoa</taxon>
        <taxon>Ecdysozoa</taxon>
        <taxon>Arthropoda</taxon>
        <taxon>Crustacea</taxon>
        <taxon>Multicrustacea</taxon>
        <taxon>Malacostraca</taxon>
        <taxon>Eumalacostraca</taxon>
        <taxon>Eucarida</taxon>
        <taxon>Decapoda</taxon>
        <taxon>Pleocyemata</taxon>
        <taxon>Brachyura</taxon>
        <taxon>Eubrachyura</taxon>
        <taxon>Portunoidea</taxon>
        <taxon>Portunidae</taxon>
        <taxon>Portuninae</taxon>
        <taxon>Portunus</taxon>
    </lineage>
</organism>
<comment type="caution">
    <text evidence="2">The sequence shown here is derived from an EMBL/GenBank/DDBJ whole genome shotgun (WGS) entry which is preliminary data.</text>
</comment>
<gene>
    <name evidence="2" type="ORF">E2C01_062981</name>
</gene>
<feature type="region of interest" description="Disordered" evidence="1">
    <location>
        <begin position="97"/>
        <end position="150"/>
    </location>
</feature>
<dbReference type="Proteomes" id="UP000324222">
    <property type="component" value="Unassembled WGS sequence"/>
</dbReference>
<dbReference type="EMBL" id="VSRR010028341">
    <property type="protein sequence ID" value="MPC68772.1"/>
    <property type="molecule type" value="Genomic_DNA"/>
</dbReference>
<keyword evidence="3" id="KW-1185">Reference proteome</keyword>